<dbReference type="Proteomes" id="UP001153076">
    <property type="component" value="Unassembled WGS sequence"/>
</dbReference>
<evidence type="ECO:0000313" key="2">
    <source>
        <dbReference type="Proteomes" id="UP001153076"/>
    </source>
</evidence>
<dbReference type="AlphaFoldDB" id="A0A9Q1QG51"/>
<proteinExistence type="predicted"/>
<accession>A0A9Q1QG51</accession>
<keyword evidence="2" id="KW-1185">Reference proteome</keyword>
<dbReference type="EMBL" id="JAKOGI010000182">
    <property type="protein sequence ID" value="KAJ8440922.1"/>
    <property type="molecule type" value="Genomic_DNA"/>
</dbReference>
<evidence type="ECO:0000313" key="1">
    <source>
        <dbReference type="EMBL" id="KAJ8440922.1"/>
    </source>
</evidence>
<sequence>MYTNERSAISSPKIPKRAKQSRAKLNLARLGLPLIGICAELRLSRTLVKLSPSQALTESSPTVSHLNPSVISQLLSASKEHPSTIDAQGLEAANIDKYDLKRFPFAYNRRYVATSKEDPNASQGLEAANTDKYDLERFPSYNRRYVATSKEDPSTSQGLEAANIDEYDLERFPFYNRIYVNIQRES</sequence>
<name>A0A9Q1QG51_9CARY</name>
<organism evidence="1 2">
    <name type="scientific">Carnegiea gigantea</name>
    <dbReference type="NCBI Taxonomy" id="171969"/>
    <lineage>
        <taxon>Eukaryota</taxon>
        <taxon>Viridiplantae</taxon>
        <taxon>Streptophyta</taxon>
        <taxon>Embryophyta</taxon>
        <taxon>Tracheophyta</taxon>
        <taxon>Spermatophyta</taxon>
        <taxon>Magnoliopsida</taxon>
        <taxon>eudicotyledons</taxon>
        <taxon>Gunneridae</taxon>
        <taxon>Pentapetalae</taxon>
        <taxon>Caryophyllales</taxon>
        <taxon>Cactineae</taxon>
        <taxon>Cactaceae</taxon>
        <taxon>Cactoideae</taxon>
        <taxon>Echinocereeae</taxon>
        <taxon>Carnegiea</taxon>
    </lineage>
</organism>
<gene>
    <name evidence="1" type="ORF">Cgig2_022778</name>
</gene>
<reference evidence="1" key="1">
    <citation type="submission" date="2022-04" db="EMBL/GenBank/DDBJ databases">
        <title>Carnegiea gigantea Genome sequencing and assembly v2.</title>
        <authorList>
            <person name="Copetti D."/>
            <person name="Sanderson M.J."/>
            <person name="Burquez A."/>
            <person name="Wojciechowski M.F."/>
        </authorList>
    </citation>
    <scope>NUCLEOTIDE SEQUENCE</scope>
    <source>
        <strain evidence="1">SGP5-SGP5p</strain>
        <tissue evidence="1">Aerial part</tissue>
    </source>
</reference>
<protein>
    <submittedName>
        <fullName evidence="1">Uncharacterized protein</fullName>
    </submittedName>
</protein>
<comment type="caution">
    <text evidence="1">The sequence shown here is derived from an EMBL/GenBank/DDBJ whole genome shotgun (WGS) entry which is preliminary data.</text>
</comment>